<dbReference type="Proteomes" id="UP000652761">
    <property type="component" value="Unassembled WGS sequence"/>
</dbReference>
<protein>
    <recommendedName>
        <fullName evidence="4">UBN2 domain-containing protein</fullName>
    </recommendedName>
</protein>
<keyword evidence="3" id="KW-1185">Reference proteome</keyword>
<dbReference type="Pfam" id="PF14223">
    <property type="entry name" value="Retrotran_gag_2"/>
    <property type="match status" value="1"/>
</dbReference>
<feature type="compositionally biased region" description="Acidic residues" evidence="1">
    <location>
        <begin position="136"/>
        <end position="153"/>
    </location>
</feature>
<reference evidence="2" key="1">
    <citation type="submission" date="2017-07" db="EMBL/GenBank/DDBJ databases">
        <title>Taro Niue Genome Assembly and Annotation.</title>
        <authorList>
            <person name="Atibalentja N."/>
            <person name="Keating K."/>
            <person name="Fields C.J."/>
        </authorList>
    </citation>
    <scope>NUCLEOTIDE SEQUENCE</scope>
    <source>
        <strain evidence="2">Niue_2</strain>
        <tissue evidence="2">Leaf</tissue>
    </source>
</reference>
<organism evidence="2 3">
    <name type="scientific">Colocasia esculenta</name>
    <name type="common">Wild taro</name>
    <name type="synonym">Arum esculentum</name>
    <dbReference type="NCBI Taxonomy" id="4460"/>
    <lineage>
        <taxon>Eukaryota</taxon>
        <taxon>Viridiplantae</taxon>
        <taxon>Streptophyta</taxon>
        <taxon>Embryophyta</taxon>
        <taxon>Tracheophyta</taxon>
        <taxon>Spermatophyta</taxon>
        <taxon>Magnoliopsida</taxon>
        <taxon>Liliopsida</taxon>
        <taxon>Araceae</taxon>
        <taxon>Aroideae</taxon>
        <taxon>Colocasieae</taxon>
        <taxon>Colocasia</taxon>
    </lineage>
</organism>
<dbReference type="AlphaFoldDB" id="A0A843V000"/>
<gene>
    <name evidence="2" type="ORF">Taro_024318</name>
</gene>
<accession>A0A843V000</accession>
<dbReference type="EMBL" id="NMUH01001371">
    <property type="protein sequence ID" value="MQL91702.1"/>
    <property type="molecule type" value="Genomic_DNA"/>
</dbReference>
<feature type="non-terminal residue" evidence="2">
    <location>
        <position position="1"/>
    </location>
</feature>
<feature type="region of interest" description="Disordered" evidence="1">
    <location>
        <begin position="119"/>
        <end position="159"/>
    </location>
</feature>
<dbReference type="PANTHER" id="PTHR34676">
    <property type="entry name" value="DUF4219 DOMAIN-CONTAINING PROTEIN-RELATED"/>
    <property type="match status" value="1"/>
</dbReference>
<evidence type="ECO:0000313" key="3">
    <source>
        <dbReference type="Proteomes" id="UP000652761"/>
    </source>
</evidence>
<dbReference type="PANTHER" id="PTHR34676:SF17">
    <property type="entry name" value="OS06G0684500 PROTEIN"/>
    <property type="match status" value="1"/>
</dbReference>
<sequence>DLAVLNNRENWIDVDKKQIPLNSKAKSILCYALSKKEFNMISAYNPAMEIWEKLRITYEGTDKVKETRIDILVAQYERFQIQSGESITQMYNRFKDNTNELAGLGKTYEIEDMRLGESPNKKKHINALKATKETTDGESEDDKSNESSEDEEAFFSIRL</sequence>
<proteinExistence type="predicted"/>
<evidence type="ECO:0000313" key="2">
    <source>
        <dbReference type="EMBL" id="MQL91702.1"/>
    </source>
</evidence>
<evidence type="ECO:0000256" key="1">
    <source>
        <dbReference type="SAM" id="MobiDB-lite"/>
    </source>
</evidence>
<name>A0A843V000_COLES</name>
<comment type="caution">
    <text evidence="2">The sequence shown here is derived from an EMBL/GenBank/DDBJ whole genome shotgun (WGS) entry which is preliminary data.</text>
</comment>
<evidence type="ECO:0008006" key="4">
    <source>
        <dbReference type="Google" id="ProtNLM"/>
    </source>
</evidence>